<dbReference type="EMBL" id="CALNXK010000060">
    <property type="protein sequence ID" value="CAH3138170.1"/>
    <property type="molecule type" value="Genomic_DNA"/>
</dbReference>
<feature type="region of interest" description="Disordered" evidence="2">
    <location>
        <begin position="159"/>
        <end position="225"/>
    </location>
</feature>
<keyword evidence="5" id="KW-1185">Reference proteome</keyword>
<keyword evidence="1" id="KW-0175">Coiled coil</keyword>
<dbReference type="PANTHER" id="PTHR18853:SF10">
    <property type="entry name" value="FHA DOMAIN-CONTAINING PROTEIN"/>
    <property type="match status" value="1"/>
</dbReference>
<sequence>MKACLRSRDGSCLHQLRHPITTIGCEGSASDVIIQCSNVERQHAVIEYNEAEGCFVVQDLNSAHGTYVNDCRVQNAAVRLASGDVIRFGFGNAGFEFLVDSSSTLHYPSLGLSKPWESYRLRVLSSPMATLPSGGVTSLPYINTVTPVSTDGLPLYTSTEPVSLPGTGGSVSEVRGPSDPKANVMPHPPLRSRPTSAGATRTRPSSAGRERIPGPPVARGGWINGPVQITGEQSIQDLEERLLRMGDELSRLASYEAECHRKDGVIAALRDEVVHLKGALQSSGSFRVGEDSAFSNASIIHQLREQVSQLQAIVQEKEENEKAAAQKLAMYQNQLHAKNNEVATLKDQLQAQSKASAWVKTDPNATTNKIASLRTDIAEKERRIAQLSNENEKLNKQKMQSTTLLNGLQRENSAKDALVHQAKREIEKLKKELREKDSTISTMSTKLGRQKAAKEVEKEAQKLEQELYATKGKLQTTEKQLKERIKTIADLQHELEKMRDHLSEGRQSDKAIQQELDHAKAQCLDAQRAEKLLKVDFHQLEKRFDRFRRKLVEHTFRGDVQRTVDHELDDDELLDHVRNLAQEKLTLVEEIQQYANSESEKEAKDKDLKDSTGELRKHLEGMLKRLSKSGRTCTALEEELTLVEELTTHDSLSWIKDFVCKTLSNEAVWQQKAEDALKRATEDSDSETSISVEDIGRQLRDQKEECRKLKGKIAEMEETHQEVVLKLREDMKREEEKHISRAVAQVRSEEEEKQHEMMHEFKQKERERIQAAVDAERKIMESQHGSVTQLQQVLNERQKELEKHRVALATAKSQYEEAKDGLHRAKETEAYLRSQLQEQSAAYKEQLARVEREREELRNYKEDEVASFKEQTRQHAVTIVAMEERLLRLTRQNRQLEQEAMHAKQTTGKIRPTSPRKESSRPSSPKKDPMNSSRPQSPRKEPKPQTRSVETETVPQTSVEATLQSDVYKLEQLVLLLRREATQAKKEAESQGDVVQALRRDLAGAAARMSDMAGELSDKQKQKLEQYEERILEQDTELEEQRKQLVQLSALVDEQQKEINSREDKLSEQQKALVRQKRDTVKKGTELVEYKEQLATKIDEQEEKIKMTEKENLMTGELHALGLRCRGERHELVIARQKEALAELRGRTKTLEQFKPPLPNHEQALQQIVALKKEVSELRAKLASQEEDYHKSEGEMHAELRVRREQASASLAETDLEKGAHQQTKEALDLSEKTYLKLARTIGALLEIDSLPGCRSMAHLPVEERERLELDRTKAVELMVTKVQQMNDRMERKVQLLGSYEDDLVHLRNSETVAGQKTAEATGLKMDVRNRQEEIAYLRASMSRLRDDLDQQRRLNVCLKERKKFAMDMDERDTKRQTHSCYMDEHTRYKEEVKKKKAAEKLKRKNYEIESLKKELISADRELNETAVKLQLLESSRNNLTSRSGHSEDSALLDYDE</sequence>
<dbReference type="InterPro" id="IPR008984">
    <property type="entry name" value="SMAD_FHA_dom_sf"/>
</dbReference>
<dbReference type="PANTHER" id="PTHR18853">
    <property type="entry name" value="FORKHEAD-ASSOCIATED DOMAIN-CONTAINING PROTEIN 1-RELATED"/>
    <property type="match status" value="1"/>
</dbReference>
<dbReference type="Gene3D" id="2.60.200.20">
    <property type="match status" value="1"/>
</dbReference>
<evidence type="ECO:0000256" key="2">
    <source>
        <dbReference type="SAM" id="MobiDB-lite"/>
    </source>
</evidence>
<organism evidence="4 5">
    <name type="scientific">Porites lobata</name>
    <dbReference type="NCBI Taxonomy" id="104759"/>
    <lineage>
        <taxon>Eukaryota</taxon>
        <taxon>Metazoa</taxon>
        <taxon>Cnidaria</taxon>
        <taxon>Anthozoa</taxon>
        <taxon>Hexacorallia</taxon>
        <taxon>Scleractinia</taxon>
        <taxon>Fungiina</taxon>
        <taxon>Poritidae</taxon>
        <taxon>Porites</taxon>
    </lineage>
</organism>
<dbReference type="InterPro" id="IPR000253">
    <property type="entry name" value="FHA_dom"/>
</dbReference>
<dbReference type="Proteomes" id="UP001159405">
    <property type="component" value="Unassembled WGS sequence"/>
</dbReference>
<protein>
    <recommendedName>
        <fullName evidence="3">FHA domain-containing protein</fullName>
    </recommendedName>
</protein>
<gene>
    <name evidence="4" type="ORF">PLOB_00040041</name>
</gene>
<dbReference type="Pfam" id="PF00498">
    <property type="entry name" value="FHA"/>
    <property type="match status" value="1"/>
</dbReference>
<comment type="caution">
    <text evidence="4">The sequence shown here is derived from an EMBL/GenBank/DDBJ whole genome shotgun (WGS) entry which is preliminary data.</text>
</comment>
<evidence type="ECO:0000313" key="4">
    <source>
        <dbReference type="EMBL" id="CAH3138170.1"/>
    </source>
</evidence>
<accession>A0ABN8P9P4</accession>
<dbReference type="InterPro" id="IPR052642">
    <property type="entry name" value="CC-FHA_domain"/>
</dbReference>
<dbReference type="Gene3D" id="1.20.5.1700">
    <property type="match status" value="1"/>
</dbReference>
<feature type="region of interest" description="Disordered" evidence="2">
    <location>
        <begin position="1434"/>
        <end position="1457"/>
    </location>
</feature>
<proteinExistence type="predicted"/>
<feature type="coiled-coil region" evidence="1">
    <location>
        <begin position="300"/>
        <end position="508"/>
    </location>
</feature>
<evidence type="ECO:0000313" key="5">
    <source>
        <dbReference type="Proteomes" id="UP001159405"/>
    </source>
</evidence>
<name>A0ABN8P9P4_9CNID</name>
<feature type="region of interest" description="Disordered" evidence="2">
    <location>
        <begin position="898"/>
        <end position="958"/>
    </location>
</feature>
<dbReference type="SMART" id="SM00240">
    <property type="entry name" value="FHA"/>
    <property type="match status" value="1"/>
</dbReference>
<feature type="coiled-coil region" evidence="1">
    <location>
        <begin position="1017"/>
        <end position="1111"/>
    </location>
</feature>
<dbReference type="PROSITE" id="PS50006">
    <property type="entry name" value="FHA_DOMAIN"/>
    <property type="match status" value="1"/>
</dbReference>
<reference evidence="4 5" key="1">
    <citation type="submission" date="2022-05" db="EMBL/GenBank/DDBJ databases">
        <authorList>
            <consortium name="Genoscope - CEA"/>
            <person name="William W."/>
        </authorList>
    </citation>
    <scope>NUCLEOTIDE SEQUENCE [LARGE SCALE GENOMIC DNA]</scope>
</reference>
<feature type="coiled-coil region" evidence="1">
    <location>
        <begin position="1390"/>
        <end position="1429"/>
    </location>
</feature>
<dbReference type="CDD" id="cd22700">
    <property type="entry name" value="FHA_FHAD1"/>
    <property type="match status" value="1"/>
</dbReference>
<dbReference type="SUPFAM" id="SSF49879">
    <property type="entry name" value="SMAD/FHA domain"/>
    <property type="match status" value="1"/>
</dbReference>
<feature type="compositionally biased region" description="Basic and acidic residues" evidence="2">
    <location>
        <begin position="915"/>
        <end position="929"/>
    </location>
</feature>
<feature type="compositionally biased region" description="Polar residues" evidence="2">
    <location>
        <begin position="945"/>
        <end position="958"/>
    </location>
</feature>
<feature type="compositionally biased region" description="Polar residues" evidence="2">
    <location>
        <begin position="193"/>
        <end position="205"/>
    </location>
</feature>
<feature type="compositionally biased region" description="Polar residues" evidence="2">
    <location>
        <begin position="1434"/>
        <end position="1444"/>
    </location>
</feature>
<feature type="coiled-coil region" evidence="1">
    <location>
        <begin position="1161"/>
        <end position="1195"/>
    </location>
</feature>
<evidence type="ECO:0000259" key="3">
    <source>
        <dbReference type="PROSITE" id="PS50006"/>
    </source>
</evidence>
<evidence type="ECO:0000256" key="1">
    <source>
        <dbReference type="SAM" id="Coils"/>
    </source>
</evidence>
<feature type="domain" description="FHA" evidence="3">
    <location>
        <begin position="21"/>
        <end position="73"/>
    </location>
</feature>